<dbReference type="OrthoDB" id="193632at2"/>
<dbReference type="InterPro" id="IPR013830">
    <property type="entry name" value="SGNH_hydro"/>
</dbReference>
<gene>
    <name evidence="2" type="ORF">Cflav_PD4573</name>
</gene>
<evidence type="ECO:0000259" key="1">
    <source>
        <dbReference type="Pfam" id="PF13472"/>
    </source>
</evidence>
<reference evidence="2 3" key="1">
    <citation type="journal article" date="2011" name="J. Bacteriol.">
        <title>Genome sequence of 'Pedosphaera parvula' Ellin514, an aerobic Verrucomicrobial isolate from pasture soil.</title>
        <authorList>
            <person name="Kant R."/>
            <person name="van Passel M.W."/>
            <person name="Sangwan P."/>
            <person name="Palva A."/>
            <person name="Lucas S."/>
            <person name="Copeland A."/>
            <person name="Lapidus A."/>
            <person name="Glavina Del Rio T."/>
            <person name="Dalin E."/>
            <person name="Tice H."/>
            <person name="Bruce D."/>
            <person name="Goodwin L."/>
            <person name="Pitluck S."/>
            <person name="Chertkov O."/>
            <person name="Larimer F.W."/>
            <person name="Land M.L."/>
            <person name="Hauser L."/>
            <person name="Brettin T.S."/>
            <person name="Detter J.C."/>
            <person name="Han S."/>
            <person name="de Vos W.M."/>
            <person name="Janssen P.H."/>
            <person name="Smidt H."/>
        </authorList>
    </citation>
    <scope>NUCLEOTIDE SEQUENCE [LARGE SCALE GENOMIC DNA]</scope>
    <source>
        <strain evidence="2 3">Ellin514</strain>
    </source>
</reference>
<dbReference type="AlphaFoldDB" id="B9XE19"/>
<feature type="domain" description="SGNH hydrolase-type esterase" evidence="1">
    <location>
        <begin position="160"/>
        <end position="336"/>
    </location>
</feature>
<dbReference type="PROSITE" id="PS01098">
    <property type="entry name" value="LIPASE_GDSL_SER"/>
    <property type="match status" value="1"/>
</dbReference>
<organism evidence="2 3">
    <name type="scientific">Pedosphaera parvula (strain Ellin514)</name>
    <dbReference type="NCBI Taxonomy" id="320771"/>
    <lineage>
        <taxon>Bacteria</taxon>
        <taxon>Pseudomonadati</taxon>
        <taxon>Verrucomicrobiota</taxon>
        <taxon>Pedosphaerae</taxon>
        <taxon>Pedosphaerales</taxon>
        <taxon>Pedosphaeraceae</taxon>
        <taxon>Pedosphaera</taxon>
    </lineage>
</organism>
<dbReference type="Pfam" id="PF13472">
    <property type="entry name" value="Lipase_GDSL_2"/>
    <property type="match status" value="1"/>
</dbReference>
<dbReference type="SUPFAM" id="SSF52266">
    <property type="entry name" value="SGNH hydrolase"/>
    <property type="match status" value="1"/>
</dbReference>
<dbReference type="InterPro" id="IPR008265">
    <property type="entry name" value="Lipase_GDSL_AS"/>
</dbReference>
<dbReference type="PANTHER" id="PTHR30383:SF5">
    <property type="entry name" value="SGNH HYDROLASE-TYPE ESTERASE DOMAIN-CONTAINING PROTEIN"/>
    <property type="match status" value="1"/>
</dbReference>
<dbReference type="PANTHER" id="PTHR30383">
    <property type="entry name" value="THIOESTERASE 1/PROTEASE 1/LYSOPHOSPHOLIPASE L1"/>
    <property type="match status" value="1"/>
</dbReference>
<name>B9XE19_PEDPL</name>
<dbReference type="EMBL" id="ABOX02000007">
    <property type="protein sequence ID" value="EEF61910.1"/>
    <property type="molecule type" value="Genomic_DNA"/>
</dbReference>
<dbReference type="Gene3D" id="3.40.50.1110">
    <property type="entry name" value="SGNH hydrolase"/>
    <property type="match status" value="1"/>
</dbReference>
<dbReference type="Proteomes" id="UP000003688">
    <property type="component" value="Unassembled WGS sequence"/>
</dbReference>
<dbReference type="RefSeq" id="WP_007414067.1">
    <property type="nucleotide sequence ID" value="NZ_ABOX02000007.1"/>
</dbReference>
<accession>B9XE19</accession>
<sequence>MAVIGLGLLPACSSTHPDNSEKDTAHFQTGESAVLAGEHPANLVFQPSHSPHVTVRSTYLEKTPGTIVYQEGQDYLLDYQAATIQRTAGSRIPDFSTNLLYGKVDFDHSKFPGYGNKPFIVYIDYAHKQKVDWSTQTPQKGLLAETVKKLKNGDKLKIVAFGDSITAGGEASQTNLIYWQRWADALQNKYPRAKIEAINGATGGDTTRNGLERLQTKVINEQPDLVLIGFGMNDQNIQPFGVPLDQFKENLRKMINRIRSTTKADVILLSAFPPNPQWHFGSHQMDKYAQATQEVAREENCAYANVYHRWVSIATNKKPEDLLGNNINHPNDFGHWIYFRVLKQLEL</sequence>
<dbReference type="GO" id="GO:0004622">
    <property type="term" value="F:phosphatidylcholine lysophospholipase activity"/>
    <property type="evidence" value="ECO:0007669"/>
    <property type="project" value="TreeGrafter"/>
</dbReference>
<protein>
    <submittedName>
        <fullName evidence="2">Lipolytic protein G-D-S-L family</fullName>
    </submittedName>
</protein>
<keyword evidence="3" id="KW-1185">Reference proteome</keyword>
<dbReference type="InterPro" id="IPR051532">
    <property type="entry name" value="Ester_Hydrolysis_Enzymes"/>
</dbReference>
<evidence type="ECO:0000313" key="3">
    <source>
        <dbReference type="Proteomes" id="UP000003688"/>
    </source>
</evidence>
<evidence type="ECO:0000313" key="2">
    <source>
        <dbReference type="EMBL" id="EEF61910.1"/>
    </source>
</evidence>
<dbReference type="InterPro" id="IPR036514">
    <property type="entry name" value="SGNH_hydro_sf"/>
</dbReference>
<dbReference type="STRING" id="320771.Cflav_PD4573"/>
<proteinExistence type="predicted"/>
<comment type="caution">
    <text evidence="2">The sequence shown here is derived from an EMBL/GenBank/DDBJ whole genome shotgun (WGS) entry which is preliminary data.</text>
</comment>
<dbReference type="GO" id="GO:0006629">
    <property type="term" value="P:lipid metabolic process"/>
    <property type="evidence" value="ECO:0007669"/>
    <property type="project" value="InterPro"/>
</dbReference>